<dbReference type="AlphaFoldDB" id="A0A495DCR6"/>
<evidence type="ECO:0000313" key="2">
    <source>
        <dbReference type="EMBL" id="RKR00072.1"/>
    </source>
</evidence>
<evidence type="ECO:0008006" key="4">
    <source>
        <dbReference type="Google" id="ProtNLM"/>
    </source>
</evidence>
<protein>
    <recommendedName>
        <fullName evidence="4">Lipoprotein</fullName>
    </recommendedName>
</protein>
<evidence type="ECO:0000313" key="3">
    <source>
        <dbReference type="Proteomes" id="UP000273675"/>
    </source>
</evidence>
<dbReference type="RefSeq" id="WP_170150359.1">
    <property type="nucleotide sequence ID" value="NZ_RBIM01000003.1"/>
</dbReference>
<dbReference type="PROSITE" id="PS51257">
    <property type="entry name" value="PROKAR_LIPOPROTEIN"/>
    <property type="match status" value="1"/>
</dbReference>
<comment type="caution">
    <text evidence="2">The sequence shown here is derived from an EMBL/GenBank/DDBJ whole genome shotgun (WGS) entry which is preliminary data.</text>
</comment>
<proteinExistence type="predicted"/>
<accession>A0A495DCR6</accession>
<dbReference type="Proteomes" id="UP000273675">
    <property type="component" value="Unassembled WGS sequence"/>
</dbReference>
<feature type="signal peptide" evidence="1">
    <location>
        <begin position="1"/>
        <end position="22"/>
    </location>
</feature>
<name>A0A495DCR6_9PROT</name>
<evidence type="ECO:0000256" key="1">
    <source>
        <dbReference type="SAM" id="SignalP"/>
    </source>
</evidence>
<feature type="chain" id="PRO_5019866693" description="Lipoprotein" evidence="1">
    <location>
        <begin position="23"/>
        <end position="175"/>
    </location>
</feature>
<sequence length="175" mass="19334">MTGRWRGVLAGLGLAVSLSACATSGEPQVEARRSLLPSLPPMPAMPALPTINISDMRIPGTNRQAPAPDPSLENIIYWRVIEDDILIVHADTNGCTSRADFRVDVQQYHDDIYTVRLIRQAPDRCDASAPWGTQLGFGFEELGVPIGGQVILLNPVDTERPWDWNDNRTFVASRR</sequence>
<keyword evidence="1" id="KW-0732">Signal</keyword>
<organism evidence="2 3">
    <name type="scientific">Maricaulis maris</name>
    <dbReference type="NCBI Taxonomy" id="74318"/>
    <lineage>
        <taxon>Bacteria</taxon>
        <taxon>Pseudomonadati</taxon>
        <taxon>Pseudomonadota</taxon>
        <taxon>Alphaproteobacteria</taxon>
        <taxon>Maricaulales</taxon>
        <taxon>Maricaulaceae</taxon>
        <taxon>Maricaulis</taxon>
    </lineage>
</organism>
<dbReference type="EMBL" id="RBIM01000003">
    <property type="protein sequence ID" value="RKR00072.1"/>
    <property type="molecule type" value="Genomic_DNA"/>
</dbReference>
<gene>
    <name evidence="2" type="ORF">C7435_1270</name>
</gene>
<reference evidence="2 3" key="1">
    <citation type="submission" date="2018-10" db="EMBL/GenBank/DDBJ databases">
        <title>Genomic Encyclopedia of Type Strains, Phase IV (KMG-IV): sequencing the most valuable type-strain genomes for metagenomic binning, comparative biology and taxonomic classification.</title>
        <authorList>
            <person name="Goeker M."/>
        </authorList>
    </citation>
    <scope>NUCLEOTIDE SEQUENCE [LARGE SCALE GENOMIC DNA]</scope>
    <source>
        <strain evidence="2 3">DSM 4734</strain>
    </source>
</reference>